<accession>A0A5P1FEB8</accession>
<evidence type="ECO:0000313" key="1">
    <source>
        <dbReference type="EMBL" id="ONK76705.1"/>
    </source>
</evidence>
<dbReference type="AlphaFoldDB" id="A0A5P1FEB8"/>
<keyword evidence="2" id="KW-1185">Reference proteome</keyword>
<sequence length="130" mass="14277">MSCEDSENAVETQFSTNTVGRMLARAVDFGLVSYKNHSLHGSMFPYIGLSIEGRRVHYSILSSNWLIFILCYFANTRVQAVMLCSSDHPAAQDKANVTPPLLSLGPLKASQQLSTFHNLKPRSTPASSSL</sequence>
<dbReference type="Gramene" id="ONK76705">
    <property type="protein sequence ID" value="ONK76705"/>
    <property type="gene ID" value="A4U43_C03F31260"/>
</dbReference>
<reference evidence="2" key="1">
    <citation type="journal article" date="2017" name="Nat. Commun.">
        <title>The asparagus genome sheds light on the origin and evolution of a young Y chromosome.</title>
        <authorList>
            <person name="Harkess A."/>
            <person name="Zhou J."/>
            <person name="Xu C."/>
            <person name="Bowers J.E."/>
            <person name="Van der Hulst R."/>
            <person name="Ayyampalayam S."/>
            <person name="Mercati F."/>
            <person name="Riccardi P."/>
            <person name="McKain M.R."/>
            <person name="Kakrana A."/>
            <person name="Tang H."/>
            <person name="Ray J."/>
            <person name="Groenendijk J."/>
            <person name="Arikit S."/>
            <person name="Mathioni S.M."/>
            <person name="Nakano M."/>
            <person name="Shan H."/>
            <person name="Telgmann-Rauber A."/>
            <person name="Kanno A."/>
            <person name="Yue Z."/>
            <person name="Chen H."/>
            <person name="Li W."/>
            <person name="Chen Y."/>
            <person name="Xu X."/>
            <person name="Zhang Y."/>
            <person name="Luo S."/>
            <person name="Chen H."/>
            <person name="Gao J."/>
            <person name="Mao Z."/>
            <person name="Pires J.C."/>
            <person name="Luo M."/>
            <person name="Kudrna D."/>
            <person name="Wing R.A."/>
            <person name="Meyers B.C."/>
            <person name="Yi K."/>
            <person name="Kong H."/>
            <person name="Lavrijsen P."/>
            <person name="Sunseri F."/>
            <person name="Falavigna A."/>
            <person name="Ye Y."/>
            <person name="Leebens-Mack J.H."/>
            <person name="Chen G."/>
        </authorList>
    </citation>
    <scope>NUCLEOTIDE SEQUENCE [LARGE SCALE GENOMIC DNA]</scope>
    <source>
        <strain evidence="2">cv. DH0086</strain>
    </source>
</reference>
<proteinExistence type="predicted"/>
<protein>
    <submittedName>
        <fullName evidence="1">Uncharacterized protein</fullName>
    </submittedName>
</protein>
<gene>
    <name evidence="1" type="ORF">A4U43_C03F31260</name>
</gene>
<evidence type="ECO:0000313" key="2">
    <source>
        <dbReference type="Proteomes" id="UP000243459"/>
    </source>
</evidence>
<name>A0A5P1FEB8_ASPOF</name>
<organism evidence="1 2">
    <name type="scientific">Asparagus officinalis</name>
    <name type="common">Garden asparagus</name>
    <dbReference type="NCBI Taxonomy" id="4686"/>
    <lineage>
        <taxon>Eukaryota</taxon>
        <taxon>Viridiplantae</taxon>
        <taxon>Streptophyta</taxon>
        <taxon>Embryophyta</taxon>
        <taxon>Tracheophyta</taxon>
        <taxon>Spermatophyta</taxon>
        <taxon>Magnoliopsida</taxon>
        <taxon>Liliopsida</taxon>
        <taxon>Asparagales</taxon>
        <taxon>Asparagaceae</taxon>
        <taxon>Asparagoideae</taxon>
        <taxon>Asparagus</taxon>
    </lineage>
</organism>
<dbReference type="EMBL" id="CM007383">
    <property type="protein sequence ID" value="ONK76705.1"/>
    <property type="molecule type" value="Genomic_DNA"/>
</dbReference>
<dbReference type="Proteomes" id="UP000243459">
    <property type="component" value="Chromosome 3"/>
</dbReference>